<dbReference type="PANTHER" id="PTHR48051">
    <property type="match status" value="1"/>
</dbReference>
<keyword evidence="2" id="KW-0677">Repeat</keyword>
<dbReference type="Proteomes" id="UP000316759">
    <property type="component" value="Unassembled WGS sequence"/>
</dbReference>
<evidence type="ECO:0000256" key="2">
    <source>
        <dbReference type="ARBA" id="ARBA00022737"/>
    </source>
</evidence>
<keyword evidence="4" id="KW-0862">Zinc</keyword>
<dbReference type="InterPro" id="IPR013083">
    <property type="entry name" value="Znf_RING/FYVE/PHD"/>
</dbReference>
<dbReference type="EMBL" id="SUNJ01011333">
    <property type="protein sequence ID" value="TPP58969.1"/>
    <property type="molecule type" value="Genomic_DNA"/>
</dbReference>
<dbReference type="InterPro" id="IPR003591">
    <property type="entry name" value="Leu-rich_rpt_typical-subtyp"/>
</dbReference>
<feature type="domain" description="RING-type" evidence="7">
    <location>
        <begin position="654"/>
        <end position="689"/>
    </location>
</feature>
<dbReference type="InterPro" id="IPR013761">
    <property type="entry name" value="SAM/pointed_sf"/>
</dbReference>
<proteinExistence type="predicted"/>
<dbReference type="AlphaFoldDB" id="A0A504YFF7"/>
<evidence type="ECO:0000256" key="4">
    <source>
        <dbReference type="ARBA" id="ARBA00022833"/>
    </source>
</evidence>
<evidence type="ECO:0000259" key="8">
    <source>
        <dbReference type="PROSITE" id="PS50105"/>
    </source>
</evidence>
<dbReference type="Gene3D" id="1.10.150.50">
    <property type="entry name" value="Transcription Factor, Ets-1"/>
    <property type="match status" value="1"/>
</dbReference>
<dbReference type="PANTHER" id="PTHR48051:SF47">
    <property type="entry name" value="LEUCINE RICH REPEAT AND STERILE ALPHA MOTIF CONTAINING 1"/>
    <property type="match status" value="1"/>
</dbReference>
<reference evidence="9 10" key="1">
    <citation type="submission" date="2019-04" db="EMBL/GenBank/DDBJ databases">
        <title>Annotation for the trematode Fasciola gigantica.</title>
        <authorList>
            <person name="Choi Y.-J."/>
        </authorList>
    </citation>
    <scope>NUCLEOTIDE SEQUENCE [LARGE SCALE GENOMIC DNA]</scope>
    <source>
        <strain evidence="9">Uganda_cow_1</strain>
    </source>
</reference>
<keyword evidence="10" id="KW-1185">Reference proteome</keyword>
<dbReference type="GO" id="GO:0005737">
    <property type="term" value="C:cytoplasm"/>
    <property type="evidence" value="ECO:0007669"/>
    <property type="project" value="TreeGrafter"/>
</dbReference>
<dbReference type="InterPro" id="IPR001611">
    <property type="entry name" value="Leu-rich_rpt"/>
</dbReference>
<dbReference type="Pfam" id="PF13920">
    <property type="entry name" value="zf-C3HC4_3"/>
    <property type="match status" value="1"/>
</dbReference>
<evidence type="ECO:0000256" key="6">
    <source>
        <dbReference type="SAM" id="Coils"/>
    </source>
</evidence>
<sequence>MPNFSRKKASEEKRRLEHKLYLARERPDELFDLSACNLKEIPDGTFSYVKVLRKTRLLLQSNSLRAFTGGGKLGDLHLLTELNLSDNEIQTLPSEITHLTSLKVLLLAENRIQLFPYPILNLKCLITLNLEGNQIKVIPVELGELTGLTHLFLDRNPITSLPKELTHLDHLQSLSVPIDSITTPPADVCTQGIRAIIKYLGKSYPSDSLLSDETDLFKPSTAPIKPAVLEAKYSGIPAFETPIDEAYTRHSANQRARAQELERHLQETQQAQFELAQQAVEARKQVLSRVTQEDDHLNVSLTAVQQQRDRERAKFMCTLLNAEQSASHLIQKLLAERAKTRPMEVADNLARQQLLENPDTSFKLRREETLAAMERMLVREDEVYRDQASRQDTVAQHALSVESVDSAHVDRVLARRDKDRKKLSDELASKEEAQREAFAKLFAQQDRQAQRLKHDILLIEQELCLLTMAEQSRRSERTKNNQRTLSARRTELLELLIQLSRDQKKRQNELQQQLIEMEKRKQQDQLDYWLIQYQRVLDHKPPELANEVDGDVFHVLKAADSLDYLPNFRYHHITSAQLDGLTDEELQRIGVHAVGLRSAILNQIATRDTKQMNYPDEFDPIKQASAPPEDLVINRRPVPPTAPKTVTAHVENECCVCQNSTCNIVFLQCAHVCTCQVCAERLTVCPLCRAPIQQRLHLQCY</sequence>
<feature type="coiled-coil region" evidence="6">
    <location>
        <begin position="500"/>
        <end position="527"/>
    </location>
</feature>
<dbReference type="Pfam" id="PF00560">
    <property type="entry name" value="LRR_1"/>
    <property type="match status" value="1"/>
</dbReference>
<dbReference type="OrthoDB" id="1711136at2759"/>
<dbReference type="SMART" id="SM00454">
    <property type="entry name" value="SAM"/>
    <property type="match status" value="1"/>
</dbReference>
<dbReference type="SMART" id="SM00369">
    <property type="entry name" value="LRR_TYP"/>
    <property type="match status" value="3"/>
</dbReference>
<keyword evidence="6" id="KW-0175">Coiled coil</keyword>
<comment type="caution">
    <text evidence="9">The sequence shown here is derived from an EMBL/GenBank/DDBJ whole genome shotgun (WGS) entry which is preliminary data.</text>
</comment>
<dbReference type="PROSITE" id="PS51450">
    <property type="entry name" value="LRR"/>
    <property type="match status" value="2"/>
</dbReference>
<dbReference type="InterPro" id="IPR032675">
    <property type="entry name" value="LRR_dom_sf"/>
</dbReference>
<dbReference type="STRING" id="46835.A0A504YFF7"/>
<evidence type="ECO:0000313" key="9">
    <source>
        <dbReference type="EMBL" id="TPP58969.1"/>
    </source>
</evidence>
<gene>
    <name evidence="9" type="ORF">FGIG_09664</name>
</gene>
<dbReference type="InterPro" id="IPR001660">
    <property type="entry name" value="SAM"/>
</dbReference>
<evidence type="ECO:0000256" key="3">
    <source>
        <dbReference type="ARBA" id="ARBA00022771"/>
    </source>
</evidence>
<dbReference type="GO" id="GO:0008270">
    <property type="term" value="F:zinc ion binding"/>
    <property type="evidence" value="ECO:0007669"/>
    <property type="project" value="UniProtKB-KW"/>
</dbReference>
<dbReference type="PROSITE" id="PS50089">
    <property type="entry name" value="ZF_RING_2"/>
    <property type="match status" value="1"/>
</dbReference>
<dbReference type="SUPFAM" id="SSF52058">
    <property type="entry name" value="L domain-like"/>
    <property type="match status" value="1"/>
</dbReference>
<feature type="coiled-coil region" evidence="6">
    <location>
        <begin position="251"/>
        <end position="278"/>
    </location>
</feature>
<dbReference type="InterPro" id="IPR050216">
    <property type="entry name" value="LRR_domain-containing"/>
</dbReference>
<dbReference type="InterPro" id="IPR001841">
    <property type="entry name" value="Znf_RING"/>
</dbReference>
<evidence type="ECO:0000313" key="10">
    <source>
        <dbReference type="Proteomes" id="UP000316759"/>
    </source>
</evidence>
<dbReference type="Pfam" id="PF07647">
    <property type="entry name" value="SAM_2"/>
    <property type="match status" value="1"/>
</dbReference>
<protein>
    <submittedName>
        <fullName evidence="9">E3 ubiquitin-protein ligase LRSAM1</fullName>
    </submittedName>
</protein>
<name>A0A504YFF7_FASGI</name>
<accession>A0A504YFF7</accession>
<evidence type="ECO:0000256" key="5">
    <source>
        <dbReference type="PROSITE-ProRule" id="PRU00175"/>
    </source>
</evidence>
<evidence type="ECO:0000259" key="7">
    <source>
        <dbReference type="PROSITE" id="PS50089"/>
    </source>
</evidence>
<keyword evidence="3 5" id="KW-0479">Metal-binding</keyword>
<dbReference type="SUPFAM" id="SSF47769">
    <property type="entry name" value="SAM/Pointed domain"/>
    <property type="match status" value="1"/>
</dbReference>
<evidence type="ECO:0000256" key="1">
    <source>
        <dbReference type="ARBA" id="ARBA00022614"/>
    </source>
</evidence>
<feature type="domain" description="SAM" evidence="8">
    <location>
        <begin position="551"/>
        <end position="610"/>
    </location>
</feature>
<dbReference type="Gene3D" id="3.80.10.10">
    <property type="entry name" value="Ribonuclease Inhibitor"/>
    <property type="match status" value="1"/>
</dbReference>
<organism evidence="9 10">
    <name type="scientific">Fasciola gigantica</name>
    <name type="common">Giant liver fluke</name>
    <dbReference type="NCBI Taxonomy" id="46835"/>
    <lineage>
        <taxon>Eukaryota</taxon>
        <taxon>Metazoa</taxon>
        <taxon>Spiralia</taxon>
        <taxon>Lophotrochozoa</taxon>
        <taxon>Platyhelminthes</taxon>
        <taxon>Trematoda</taxon>
        <taxon>Digenea</taxon>
        <taxon>Plagiorchiida</taxon>
        <taxon>Echinostomata</taxon>
        <taxon>Echinostomatoidea</taxon>
        <taxon>Fasciolidae</taxon>
        <taxon>Fasciola</taxon>
    </lineage>
</organism>
<keyword evidence="1" id="KW-0433">Leucine-rich repeat</keyword>
<keyword evidence="3 5" id="KW-0863">Zinc-finger</keyword>
<dbReference type="Gene3D" id="3.30.40.10">
    <property type="entry name" value="Zinc/RING finger domain, C3HC4 (zinc finger)"/>
    <property type="match status" value="1"/>
</dbReference>
<dbReference type="PROSITE" id="PS50105">
    <property type="entry name" value="SAM_DOMAIN"/>
    <property type="match status" value="1"/>
</dbReference>